<dbReference type="InterPro" id="IPR002346">
    <property type="entry name" value="Mopterin_DH_FAD-bd"/>
</dbReference>
<protein>
    <submittedName>
        <fullName evidence="2">FAD-binding molybdopterin dehydrogenase</fullName>
    </submittedName>
</protein>
<dbReference type="RefSeq" id="WP_203656519.1">
    <property type="nucleotide sequence ID" value="NZ_BONR01000004.1"/>
</dbReference>
<sequence>MDLTAVRTVRAARSRADLALAPGEALLAGGTWLFSEDQPGVTGLVDLSPLGWDELGLTREGDLRIGALTTVGALDAWAREQTFAAAPLLSQCADSLLASFKVQSAATVGGNICRSYAAGAMIAMAATLDGVATVWHRDGTDSRVDVGAIPSGNGTSSLPDGDVLRDVVIPARALTARTAHRRIALNEHGRSGALLTARRDVDGACTFVITAATLTPVVLRYPSPPSAQELAADALAAEGYYTDPLGTADWRRQVSAVLLAELREELS</sequence>
<organism evidence="2 3">
    <name type="scientific">Demequina activiva</name>
    <dbReference type="NCBI Taxonomy" id="1582364"/>
    <lineage>
        <taxon>Bacteria</taxon>
        <taxon>Bacillati</taxon>
        <taxon>Actinomycetota</taxon>
        <taxon>Actinomycetes</taxon>
        <taxon>Micrococcales</taxon>
        <taxon>Demequinaceae</taxon>
        <taxon>Demequina</taxon>
    </lineage>
</organism>
<dbReference type="InterPro" id="IPR036318">
    <property type="entry name" value="FAD-bd_PCMH-like_sf"/>
</dbReference>
<evidence type="ECO:0000313" key="2">
    <source>
        <dbReference type="EMBL" id="GIG55233.1"/>
    </source>
</evidence>
<comment type="caution">
    <text evidence="2">The sequence shown here is derived from an EMBL/GenBank/DDBJ whole genome shotgun (WGS) entry which is preliminary data.</text>
</comment>
<dbReference type="EMBL" id="BONR01000004">
    <property type="protein sequence ID" value="GIG55233.1"/>
    <property type="molecule type" value="Genomic_DNA"/>
</dbReference>
<dbReference type="SUPFAM" id="SSF56176">
    <property type="entry name" value="FAD-binding/transporter-associated domain-like"/>
    <property type="match status" value="1"/>
</dbReference>
<dbReference type="AlphaFoldDB" id="A0A919Q6R5"/>
<dbReference type="InterPro" id="IPR051312">
    <property type="entry name" value="Diverse_Substr_Oxidored"/>
</dbReference>
<dbReference type="GO" id="GO:0016491">
    <property type="term" value="F:oxidoreductase activity"/>
    <property type="evidence" value="ECO:0007669"/>
    <property type="project" value="InterPro"/>
</dbReference>
<dbReference type="PROSITE" id="PS51387">
    <property type="entry name" value="FAD_PCMH"/>
    <property type="match status" value="1"/>
</dbReference>
<keyword evidence="3" id="KW-1185">Reference proteome</keyword>
<dbReference type="PANTHER" id="PTHR42659">
    <property type="entry name" value="XANTHINE DEHYDROGENASE SUBUNIT C-RELATED"/>
    <property type="match status" value="1"/>
</dbReference>
<reference evidence="2" key="1">
    <citation type="submission" date="2021-01" db="EMBL/GenBank/DDBJ databases">
        <title>Whole genome shotgun sequence of Demequina activiva NBRC 110675.</title>
        <authorList>
            <person name="Komaki H."/>
            <person name="Tamura T."/>
        </authorList>
    </citation>
    <scope>NUCLEOTIDE SEQUENCE</scope>
    <source>
        <strain evidence="2">NBRC 110675</strain>
    </source>
</reference>
<evidence type="ECO:0000313" key="3">
    <source>
        <dbReference type="Proteomes" id="UP000652354"/>
    </source>
</evidence>
<dbReference type="InterPro" id="IPR016166">
    <property type="entry name" value="FAD-bd_PCMH"/>
</dbReference>
<dbReference type="Gene3D" id="3.30.465.10">
    <property type="match status" value="1"/>
</dbReference>
<proteinExistence type="predicted"/>
<dbReference type="GO" id="GO:0071949">
    <property type="term" value="F:FAD binding"/>
    <property type="evidence" value="ECO:0007669"/>
    <property type="project" value="InterPro"/>
</dbReference>
<dbReference type="Pfam" id="PF00941">
    <property type="entry name" value="FAD_binding_5"/>
    <property type="match status" value="1"/>
</dbReference>
<dbReference type="InterPro" id="IPR016169">
    <property type="entry name" value="FAD-bd_PCMH_sub2"/>
</dbReference>
<dbReference type="Proteomes" id="UP000652354">
    <property type="component" value="Unassembled WGS sequence"/>
</dbReference>
<evidence type="ECO:0000259" key="1">
    <source>
        <dbReference type="PROSITE" id="PS51387"/>
    </source>
</evidence>
<accession>A0A919Q6R5</accession>
<feature type="domain" description="FAD-binding PCMH-type" evidence="1">
    <location>
        <begin position="1"/>
        <end position="174"/>
    </location>
</feature>
<gene>
    <name evidence="2" type="ORF">Dac01nite_19850</name>
</gene>
<dbReference type="PANTHER" id="PTHR42659:SF9">
    <property type="entry name" value="XANTHINE DEHYDROGENASE FAD-BINDING SUBUNIT XDHB-RELATED"/>
    <property type="match status" value="1"/>
</dbReference>
<name>A0A919Q6R5_9MICO</name>